<name>A0A0V1IXS1_TRIPS</name>
<dbReference type="AlphaFoldDB" id="A0A0V1IXS1"/>
<organism evidence="1 2">
    <name type="scientific">Trichinella pseudospiralis</name>
    <name type="common">Parasitic roundworm</name>
    <dbReference type="NCBI Taxonomy" id="6337"/>
    <lineage>
        <taxon>Eukaryota</taxon>
        <taxon>Metazoa</taxon>
        <taxon>Ecdysozoa</taxon>
        <taxon>Nematoda</taxon>
        <taxon>Enoplea</taxon>
        <taxon>Dorylaimia</taxon>
        <taxon>Trichinellida</taxon>
        <taxon>Trichinellidae</taxon>
        <taxon>Trichinella</taxon>
    </lineage>
</organism>
<accession>A0A0V1IXS1</accession>
<gene>
    <name evidence="1" type="ORF">T4B_14828</name>
</gene>
<evidence type="ECO:0000313" key="2">
    <source>
        <dbReference type="Proteomes" id="UP000054805"/>
    </source>
</evidence>
<proteinExistence type="predicted"/>
<dbReference type="Proteomes" id="UP000054805">
    <property type="component" value="Unassembled WGS sequence"/>
</dbReference>
<protein>
    <submittedName>
        <fullName evidence="1">Uncharacterized protein</fullName>
    </submittedName>
</protein>
<sequence length="80" mass="9194">MEVLKSTLRKQCCVHNTVVQIAVYSNSEMAIFIDELSRNSLSYNIARTSFIDKKNSDISFRHHCLIIDLLLCVTVIVPMY</sequence>
<evidence type="ECO:0000313" key="1">
    <source>
        <dbReference type="EMBL" id="KRZ27404.1"/>
    </source>
</evidence>
<keyword evidence="2" id="KW-1185">Reference proteome</keyword>
<reference evidence="1 2" key="1">
    <citation type="submission" date="2015-01" db="EMBL/GenBank/DDBJ databases">
        <title>Evolution of Trichinella species and genotypes.</title>
        <authorList>
            <person name="Korhonen P.K."/>
            <person name="Edoardo P."/>
            <person name="Giuseppe L.R."/>
            <person name="Gasser R.B."/>
        </authorList>
    </citation>
    <scope>NUCLEOTIDE SEQUENCE [LARGE SCALE GENOMIC DNA]</scope>
    <source>
        <strain evidence="1">ISS588</strain>
    </source>
</reference>
<dbReference type="EMBL" id="JYDS01000071">
    <property type="protein sequence ID" value="KRZ27404.1"/>
    <property type="molecule type" value="Genomic_DNA"/>
</dbReference>
<comment type="caution">
    <text evidence="1">The sequence shown here is derived from an EMBL/GenBank/DDBJ whole genome shotgun (WGS) entry which is preliminary data.</text>
</comment>